<comment type="caution">
    <text evidence="1">The sequence shown here is derived from an EMBL/GenBank/DDBJ whole genome shotgun (WGS) entry which is preliminary data.</text>
</comment>
<protein>
    <recommendedName>
        <fullName evidence="3">Transposase</fullName>
    </recommendedName>
</protein>
<dbReference type="Proteomes" id="UP001620626">
    <property type="component" value="Unassembled WGS sequence"/>
</dbReference>
<accession>A0ABD2HXR3</accession>
<keyword evidence="2" id="KW-1185">Reference proteome</keyword>
<organism evidence="1 2">
    <name type="scientific">Heterodera trifolii</name>
    <dbReference type="NCBI Taxonomy" id="157864"/>
    <lineage>
        <taxon>Eukaryota</taxon>
        <taxon>Metazoa</taxon>
        <taxon>Ecdysozoa</taxon>
        <taxon>Nematoda</taxon>
        <taxon>Chromadorea</taxon>
        <taxon>Rhabditida</taxon>
        <taxon>Tylenchina</taxon>
        <taxon>Tylenchomorpha</taxon>
        <taxon>Tylenchoidea</taxon>
        <taxon>Heteroderidae</taxon>
        <taxon>Heteroderinae</taxon>
        <taxon>Heterodera</taxon>
    </lineage>
</organism>
<reference evidence="1 2" key="1">
    <citation type="submission" date="2024-10" db="EMBL/GenBank/DDBJ databases">
        <authorList>
            <person name="Kim D."/>
        </authorList>
    </citation>
    <scope>NUCLEOTIDE SEQUENCE [LARGE SCALE GENOMIC DNA]</scope>
    <source>
        <strain evidence="1">BH-2024</strain>
    </source>
</reference>
<proteinExistence type="predicted"/>
<name>A0ABD2HXR3_9BILA</name>
<evidence type="ECO:0000313" key="2">
    <source>
        <dbReference type="Proteomes" id="UP001620626"/>
    </source>
</evidence>
<dbReference type="AlphaFoldDB" id="A0ABD2HXR3"/>
<evidence type="ECO:0000313" key="1">
    <source>
        <dbReference type="EMBL" id="KAL3069806.1"/>
    </source>
</evidence>
<evidence type="ECO:0008006" key="3">
    <source>
        <dbReference type="Google" id="ProtNLM"/>
    </source>
</evidence>
<dbReference type="EMBL" id="JBICBT010001390">
    <property type="protein sequence ID" value="KAL3069806.1"/>
    <property type="molecule type" value="Genomic_DNA"/>
</dbReference>
<gene>
    <name evidence="1" type="ORF">niasHT_033383</name>
</gene>
<sequence>MTKRPCPETAYSPISQKNGLHQLIDSQLTFVKTTVEALKQLETSFTSDQMPIFTTLISTLSSQIDLLSGSFSQLHSTAQSNEGMPISAEELERQRSIVIIGLPEHNDDSPAKRAEMDRSKINGIFDSLGIECGTISYRMGRSFNPALRSPRPLKVLLPSRGFQKQALSAWQKKHNTIRPTDSSLKNVRLRESLTKAQLEERRCLHLQCVENRKKDGKDWIVYAGTVILRDEVQIFRSQNIRGPNF</sequence>